<feature type="compositionally biased region" description="Polar residues" evidence="1">
    <location>
        <begin position="968"/>
        <end position="982"/>
    </location>
</feature>
<feature type="compositionally biased region" description="Polar residues" evidence="1">
    <location>
        <begin position="237"/>
        <end position="253"/>
    </location>
</feature>
<evidence type="ECO:0000313" key="2">
    <source>
        <dbReference type="EMBL" id="GKZ16586.1"/>
    </source>
</evidence>
<feature type="compositionally biased region" description="Polar residues" evidence="1">
    <location>
        <begin position="490"/>
        <end position="507"/>
    </location>
</feature>
<feature type="compositionally biased region" description="Polar residues" evidence="1">
    <location>
        <begin position="275"/>
        <end position="287"/>
    </location>
</feature>
<feature type="compositionally biased region" description="Basic and acidic residues" evidence="1">
    <location>
        <begin position="814"/>
        <end position="823"/>
    </location>
</feature>
<feature type="region of interest" description="Disordered" evidence="1">
    <location>
        <begin position="1021"/>
        <end position="1045"/>
    </location>
</feature>
<feature type="compositionally biased region" description="Polar residues" evidence="1">
    <location>
        <begin position="721"/>
        <end position="734"/>
    </location>
</feature>
<proteinExistence type="predicted"/>
<feature type="compositionally biased region" description="Polar residues" evidence="1">
    <location>
        <begin position="177"/>
        <end position="188"/>
    </location>
</feature>
<protein>
    <submittedName>
        <fullName evidence="2">Uncharacterized protein</fullName>
    </submittedName>
</protein>
<feature type="compositionally biased region" description="Low complexity" evidence="1">
    <location>
        <begin position="785"/>
        <end position="798"/>
    </location>
</feature>
<feature type="region of interest" description="Disordered" evidence="1">
    <location>
        <begin position="215"/>
        <end position="655"/>
    </location>
</feature>
<feature type="region of interest" description="Disordered" evidence="1">
    <location>
        <begin position="1"/>
        <end position="58"/>
    </location>
</feature>
<sequence length="1138" mass="123394">MNRFRKTRKEKVREDGESSEASSVSLSSMLSKKSKKEEPEEKQDFDLSNALPSTDDFRTSLLMPKLSARFSMLREQDDPDSMIGKASDDSVLFPKRASRLNLFGHNPSLLSDIDEVSIDGSRPSMNIGRTHSIASDYNNGYGTDDDRSQQGSIMSRARRAEGNNLFGGRQKVYKIPSSKTTSGGNSESGRMGGRALYDHDLTMSAFQRLKLTERENASAEETPQDSPTQESEDALSSAGSTKRTTFSSTASGPTSNARTSTAATSFDEQSFIAPPSQTHSADTQAPQSKPPVPNMAPERGSVKARRLYGQGLAQSAQNQQTSTLQRLESLSRQRGAGPELPPLNRAFSRSATNLRDRLQPLTIAEPAGTDPRPTSPPSMPRSPEQPARVNTREPQTQANSAYGAPPLSPPASENEDKAPLMAALNPEDHGKATAAGLFNKPNSMFDESQFTRRQLQMHQGRNTPPLARLPPLPAQAHPHPQERAGRARGLSNTSYASRPGSASSHYSEAQRPGSRSAVNSPPTRNDNGTFFSNPSPSDSEDDGGASRYATDDIHPALRPETPSKPSTPTSEHRSPLPEVRYSDLGDLKPIAENEIIESGPGDDDGLPEKPDSPTLGPAGLGLSGLVRAHLRSNSDRSSIYPPPSPGLPEKPLDTDIPVEPVLQHHAGAQNSAHWQNELIARHRREGSTETQREREEFANELAERRRKVQEKLRGFAEGESRSASPVSGRQTPDFTPSKPGNAFAFLKNKSGKQHLKGVRGLNLANASTPALVSDDLWREEEERPSFSFAKHSNSSSPHIAGERSFRSRVFGRSSQEDSRESSRSRGASPHSSFRSRRDRSTSDASGRSKSRTRRDRDGLETLEEVAHGVHRPYAFPDYDQYGLASVPASTRVSAEVSEPVTYDRSASAASGRYRSDSRSAVSSYHERPFYPPAPAASTTSLIGAAAPRPSPIAPYSANATPPLEDMSQGHSLTPVTTNSSTAAPPPRAPGHNALHKRPVTKALISEPRFVSCTSNVPTVGLPPGASLSNGIDTPPIPPMNPRRRRQTTTQTILGALKGERHESQYAPSLDAAMMEETSNFSDDGEKRPRSRARLRKTSSEGGNLNAKARQQLQHLMSEAPPAVPSYPPPKIPMDGGMF</sequence>
<feature type="compositionally biased region" description="Pro residues" evidence="1">
    <location>
        <begin position="1121"/>
        <end position="1131"/>
    </location>
</feature>
<feature type="compositionally biased region" description="Basic residues" evidence="1">
    <location>
        <begin position="1"/>
        <end position="10"/>
    </location>
</feature>
<feature type="compositionally biased region" description="Polar residues" evidence="1">
    <location>
        <begin position="440"/>
        <end position="462"/>
    </location>
</feature>
<feature type="compositionally biased region" description="Low complexity" evidence="1">
    <location>
        <begin position="902"/>
        <end position="912"/>
    </location>
</feature>
<feature type="region of interest" description="Disordered" evidence="1">
    <location>
        <begin position="782"/>
        <end position="874"/>
    </location>
</feature>
<name>A0A9W5YHW2_9EURO</name>
<feature type="compositionally biased region" description="Basic and acidic residues" evidence="1">
    <location>
        <begin position="570"/>
        <end position="591"/>
    </location>
</feature>
<feature type="region of interest" description="Disordered" evidence="1">
    <location>
        <begin position="888"/>
        <end position="919"/>
    </location>
</feature>
<evidence type="ECO:0000313" key="3">
    <source>
        <dbReference type="Proteomes" id="UP001143548"/>
    </source>
</evidence>
<feature type="region of interest" description="Disordered" evidence="1">
    <location>
        <begin position="1077"/>
        <end position="1138"/>
    </location>
</feature>
<accession>A0A9W5YHW2</accession>
<feature type="compositionally biased region" description="Polar residues" evidence="1">
    <location>
        <begin position="516"/>
        <end position="537"/>
    </location>
</feature>
<gene>
    <name evidence="2" type="ORF">AbraCBS73388_000166</name>
</gene>
<feature type="region of interest" description="Disordered" evidence="1">
    <location>
        <begin position="952"/>
        <end position="993"/>
    </location>
</feature>
<reference evidence="2" key="1">
    <citation type="submission" date="2022-07" db="EMBL/GenBank/DDBJ databases">
        <title>Taxonomy of Aspergillus series Nigri: significant species reduction supported by multi-species coalescent approaches.</title>
        <authorList>
            <person name="Bian C."/>
            <person name="Kusuya Y."/>
            <person name="Sklenar F."/>
            <person name="D'hooge E."/>
            <person name="Yaguchi T."/>
            <person name="Takahashi H."/>
            <person name="Hubka V."/>
        </authorList>
    </citation>
    <scope>NUCLEOTIDE SEQUENCE</scope>
    <source>
        <strain evidence="2">CBS 733.88</strain>
    </source>
</reference>
<evidence type="ECO:0000256" key="1">
    <source>
        <dbReference type="SAM" id="MobiDB-lite"/>
    </source>
</evidence>
<feature type="compositionally biased region" description="Basic and acidic residues" evidence="1">
    <location>
        <begin position="685"/>
        <end position="720"/>
    </location>
</feature>
<feature type="compositionally biased region" description="Low complexity" evidence="1">
    <location>
        <begin position="254"/>
        <end position="265"/>
    </location>
</feature>
<feature type="compositionally biased region" description="Polar residues" evidence="1">
    <location>
        <begin position="312"/>
        <end position="332"/>
    </location>
</feature>
<dbReference type="Proteomes" id="UP001143548">
    <property type="component" value="Unassembled WGS sequence"/>
</dbReference>
<dbReference type="AlphaFoldDB" id="A0A9W5YHW2"/>
<feature type="compositionally biased region" description="Basic and acidic residues" evidence="1">
    <location>
        <begin position="35"/>
        <end position="45"/>
    </location>
</feature>
<comment type="caution">
    <text evidence="2">The sequence shown here is derived from an EMBL/GenBank/DDBJ whole genome shotgun (WGS) entry which is preliminary data.</text>
</comment>
<organism evidence="2 3">
    <name type="scientific">Aspergillus brasiliensis</name>
    <dbReference type="NCBI Taxonomy" id="319629"/>
    <lineage>
        <taxon>Eukaryota</taxon>
        <taxon>Fungi</taxon>
        <taxon>Dikarya</taxon>
        <taxon>Ascomycota</taxon>
        <taxon>Pezizomycotina</taxon>
        <taxon>Eurotiomycetes</taxon>
        <taxon>Eurotiomycetidae</taxon>
        <taxon>Eurotiales</taxon>
        <taxon>Aspergillaceae</taxon>
        <taxon>Aspergillus</taxon>
        <taxon>Aspergillus subgen. Circumdati</taxon>
    </lineage>
</organism>
<dbReference type="EMBL" id="BROQ01000001">
    <property type="protein sequence ID" value="GKZ16586.1"/>
    <property type="molecule type" value="Genomic_DNA"/>
</dbReference>
<feature type="region of interest" description="Disordered" evidence="1">
    <location>
        <begin position="158"/>
        <end position="194"/>
    </location>
</feature>
<feature type="compositionally biased region" description="Polar residues" evidence="1">
    <location>
        <begin position="219"/>
        <end position="229"/>
    </location>
</feature>
<feature type="region of interest" description="Disordered" evidence="1">
    <location>
        <begin position="668"/>
        <end position="744"/>
    </location>
</feature>
<feature type="compositionally biased region" description="Basic and acidic residues" evidence="1">
    <location>
        <begin position="854"/>
        <end position="867"/>
    </location>
</feature>
<feature type="compositionally biased region" description="Low complexity" evidence="1">
    <location>
        <begin position="19"/>
        <end position="31"/>
    </location>
</feature>